<reference evidence="2" key="1">
    <citation type="submission" date="2021-03" db="EMBL/GenBank/DDBJ databases">
        <authorList>
            <consortium name="Genoscope - CEA"/>
            <person name="William W."/>
        </authorList>
    </citation>
    <scope>NUCLEOTIDE SEQUENCE</scope>
    <source>
        <strain evidence="2">Doubled-haploid Pahang</strain>
    </source>
</reference>
<feature type="compositionally biased region" description="Basic residues" evidence="1">
    <location>
        <begin position="219"/>
        <end position="229"/>
    </location>
</feature>
<feature type="region of interest" description="Disordered" evidence="1">
    <location>
        <begin position="22"/>
        <end position="62"/>
    </location>
</feature>
<evidence type="ECO:0000313" key="2">
    <source>
        <dbReference type="EMBL" id="CAG1861973.1"/>
    </source>
</evidence>
<evidence type="ECO:0000256" key="1">
    <source>
        <dbReference type="SAM" id="MobiDB-lite"/>
    </source>
</evidence>
<name>A0A8D7FPZ1_MUSAM</name>
<feature type="non-terminal residue" evidence="2">
    <location>
        <position position="1"/>
    </location>
</feature>
<accession>A0A8D7FPZ1</accession>
<feature type="compositionally biased region" description="Basic residues" evidence="1">
    <location>
        <begin position="78"/>
        <end position="87"/>
    </location>
</feature>
<feature type="region of interest" description="Disordered" evidence="1">
    <location>
        <begin position="77"/>
        <end position="131"/>
    </location>
</feature>
<feature type="compositionally biased region" description="Pro residues" evidence="1">
    <location>
        <begin position="28"/>
        <end position="40"/>
    </location>
</feature>
<sequence length="247" mass="26109">CRCIAPHTHLSHCLLLLGDAAKDNSTSSPPPRPPASPPRTPEGSALVGLSASPPPCSPAAAACQISPPRLRIFLAAAARRRPLRRPPRGCGTGRARPARDGTRCRRGSSARRRRHAARSPRRRRPPPPSRRWGTCLARCGWPCAARGSPTPTCRSCNGCRGSSGASRRPPSPSSCASRSAALHCLLPGHKEVAEAASAGRQRVNHGACPSPGQPCTCTKKNKQGKRKKSDKTTLGYQSHGGSHDHVV</sequence>
<organism evidence="2">
    <name type="scientific">Musa acuminata subsp. malaccensis</name>
    <name type="common">Wild banana</name>
    <name type="synonym">Musa malaccensis</name>
    <dbReference type="NCBI Taxonomy" id="214687"/>
    <lineage>
        <taxon>Eukaryota</taxon>
        <taxon>Viridiplantae</taxon>
        <taxon>Streptophyta</taxon>
        <taxon>Embryophyta</taxon>
        <taxon>Tracheophyta</taxon>
        <taxon>Spermatophyta</taxon>
        <taxon>Magnoliopsida</taxon>
        <taxon>Liliopsida</taxon>
        <taxon>Zingiberales</taxon>
        <taxon>Musaceae</taxon>
        <taxon>Musa</taxon>
    </lineage>
</organism>
<proteinExistence type="predicted"/>
<feature type="compositionally biased region" description="Basic residues" evidence="1">
    <location>
        <begin position="104"/>
        <end position="125"/>
    </location>
</feature>
<protein>
    <submittedName>
        <fullName evidence="2">(wild Malaysian banana) hypothetical protein</fullName>
    </submittedName>
</protein>
<feature type="region of interest" description="Disordered" evidence="1">
    <location>
        <begin position="202"/>
        <end position="247"/>
    </location>
</feature>
<dbReference type="EMBL" id="HG996467">
    <property type="protein sequence ID" value="CAG1861973.1"/>
    <property type="molecule type" value="Genomic_DNA"/>
</dbReference>
<dbReference type="AlphaFoldDB" id="A0A8D7FPZ1"/>
<gene>
    <name evidence="2" type="ORF">GSMUA_68670.1</name>
</gene>